<dbReference type="AlphaFoldDB" id="A0A1I4BIE8"/>
<reference evidence="4" key="1">
    <citation type="submission" date="2016-10" db="EMBL/GenBank/DDBJ databases">
        <authorList>
            <person name="Varghese N."/>
            <person name="Submissions S."/>
        </authorList>
    </citation>
    <scope>NUCLEOTIDE SEQUENCE [LARGE SCALE GENOMIC DNA]</scope>
    <source>
        <strain evidence="4">CGMCC 1.7738</strain>
    </source>
</reference>
<evidence type="ECO:0000256" key="1">
    <source>
        <dbReference type="SAM" id="MobiDB-lite"/>
    </source>
</evidence>
<dbReference type="EMBL" id="FOTC01000001">
    <property type="protein sequence ID" value="SFK68508.1"/>
    <property type="molecule type" value="Genomic_DNA"/>
</dbReference>
<evidence type="ECO:0000313" key="4">
    <source>
        <dbReference type="Proteomes" id="UP000199607"/>
    </source>
</evidence>
<accession>A0A1I4BIE8</accession>
<dbReference type="Proteomes" id="UP000199607">
    <property type="component" value="Unassembled WGS sequence"/>
</dbReference>
<evidence type="ECO:0000313" key="3">
    <source>
        <dbReference type="EMBL" id="SFK68508.1"/>
    </source>
</evidence>
<keyword evidence="2" id="KW-1133">Transmembrane helix</keyword>
<feature type="transmembrane region" description="Helical" evidence="2">
    <location>
        <begin position="103"/>
        <end position="124"/>
    </location>
</feature>
<proteinExistence type="predicted"/>
<gene>
    <name evidence="3" type="ORF">SAMN04487950_0573</name>
</gene>
<sequence length="125" mass="12512">MVQPHVRREIAVYGGVLAAVVVAVALGASYLADFPFRYVLMPLVIVTLCIGGILAGASDVGPGLAAEGNVSGDAGGGSAESGRGDFTPGSTKTMVPSIRSRPVVFLLLGVAAWSILGLVATAMVA</sequence>
<feature type="region of interest" description="Disordered" evidence="1">
    <location>
        <begin position="71"/>
        <end position="91"/>
    </location>
</feature>
<evidence type="ECO:0000256" key="2">
    <source>
        <dbReference type="SAM" id="Phobius"/>
    </source>
</evidence>
<dbReference type="RefSeq" id="WP_089865448.1">
    <property type="nucleotide sequence ID" value="NZ_FOTC01000001.1"/>
</dbReference>
<keyword evidence="2" id="KW-0812">Transmembrane</keyword>
<feature type="transmembrane region" description="Helical" evidence="2">
    <location>
        <begin position="12"/>
        <end position="32"/>
    </location>
</feature>
<name>A0A1I4BIE8_9EURY</name>
<protein>
    <submittedName>
        <fullName evidence="3">Uncharacterized protein</fullName>
    </submittedName>
</protein>
<keyword evidence="4" id="KW-1185">Reference proteome</keyword>
<organism evidence="3 4">
    <name type="scientific">Halogranum rubrum</name>
    <dbReference type="NCBI Taxonomy" id="553466"/>
    <lineage>
        <taxon>Archaea</taxon>
        <taxon>Methanobacteriati</taxon>
        <taxon>Methanobacteriota</taxon>
        <taxon>Stenosarchaea group</taxon>
        <taxon>Halobacteria</taxon>
        <taxon>Halobacteriales</taxon>
        <taxon>Haloferacaceae</taxon>
    </lineage>
</organism>
<feature type="transmembrane region" description="Helical" evidence="2">
    <location>
        <begin position="38"/>
        <end position="57"/>
    </location>
</feature>
<keyword evidence="2" id="KW-0472">Membrane</keyword>